<evidence type="ECO:0000313" key="3">
    <source>
        <dbReference type="EMBL" id="RNF05686.1"/>
    </source>
</evidence>
<evidence type="ECO:0000256" key="1">
    <source>
        <dbReference type="SAM" id="MobiDB-lite"/>
    </source>
</evidence>
<accession>A0A422NJP2</accession>
<dbReference type="EMBL" id="MKGL01000128">
    <property type="protein sequence ID" value="RNF05686.1"/>
    <property type="molecule type" value="Genomic_DNA"/>
</dbReference>
<gene>
    <name evidence="3" type="ORF">TraAM80_04408</name>
</gene>
<organism evidence="3 4">
    <name type="scientific">Trypanosoma rangeli</name>
    <dbReference type="NCBI Taxonomy" id="5698"/>
    <lineage>
        <taxon>Eukaryota</taxon>
        <taxon>Discoba</taxon>
        <taxon>Euglenozoa</taxon>
        <taxon>Kinetoplastea</taxon>
        <taxon>Metakinetoplastina</taxon>
        <taxon>Trypanosomatida</taxon>
        <taxon>Trypanosomatidae</taxon>
        <taxon>Trypanosoma</taxon>
        <taxon>Herpetosoma</taxon>
    </lineage>
</organism>
<keyword evidence="2" id="KW-0812">Transmembrane</keyword>
<evidence type="ECO:0000313" key="4">
    <source>
        <dbReference type="Proteomes" id="UP000283634"/>
    </source>
</evidence>
<name>A0A422NJP2_TRYRA</name>
<keyword evidence="4" id="KW-1185">Reference proteome</keyword>
<feature type="region of interest" description="Disordered" evidence="1">
    <location>
        <begin position="1"/>
        <end position="27"/>
    </location>
</feature>
<dbReference type="Proteomes" id="UP000283634">
    <property type="component" value="Unassembled WGS sequence"/>
</dbReference>
<evidence type="ECO:0000256" key="2">
    <source>
        <dbReference type="SAM" id="Phobius"/>
    </source>
</evidence>
<comment type="caution">
    <text evidence="3">The sequence shown here is derived from an EMBL/GenBank/DDBJ whole genome shotgun (WGS) entry which is preliminary data.</text>
</comment>
<dbReference type="RefSeq" id="XP_029238831.1">
    <property type="nucleotide sequence ID" value="XM_029381338.1"/>
</dbReference>
<sequence>MVRIVPDDYFPTEGDERHTEPSKGTMLTSSNVRSPVWFSSGLYTHFIEFGAPMDEAIRAAIDNVTSLVLADKMEEAIRVVEDAGLCFDLVAVNGTLLAMGANVLLSVLAKPMQLLFLEIVHGGRAGDLMMAFQRALFEGATTAGASGVQEICPDSTDKSQPLMTRFWVGLFSLDAVWSHYAEVTMILVCLALCLLIWLVRLQFAKYFNSLELQLTQQTNGAARFQRFNSTNLRRETATVFPFTREGNLDADALLPAIHYLDEGGDAPHFSDSGSPPPLSGAM</sequence>
<feature type="transmembrane region" description="Helical" evidence="2">
    <location>
        <begin position="177"/>
        <end position="199"/>
    </location>
</feature>
<dbReference type="OrthoDB" id="247530at2759"/>
<keyword evidence="2" id="KW-1133">Transmembrane helix</keyword>
<reference evidence="3 4" key="1">
    <citation type="journal article" date="2018" name="BMC Genomics">
        <title>Genomic comparison of Trypanosoma conorhini and Trypanosoma rangeli to Trypanosoma cruzi strains of high and low virulence.</title>
        <authorList>
            <person name="Bradwell K.R."/>
            <person name="Koparde V.N."/>
            <person name="Matveyev A.V."/>
            <person name="Serrano M.G."/>
            <person name="Alves J.M."/>
            <person name="Parikh H."/>
            <person name="Huang B."/>
            <person name="Lee V."/>
            <person name="Espinosa-Alvarez O."/>
            <person name="Ortiz P.A."/>
            <person name="Costa-Martins A.G."/>
            <person name="Teixeira M.M."/>
            <person name="Buck G.A."/>
        </authorList>
    </citation>
    <scope>NUCLEOTIDE SEQUENCE [LARGE SCALE GENOMIC DNA]</scope>
    <source>
        <strain evidence="3 4">AM80</strain>
    </source>
</reference>
<proteinExistence type="predicted"/>
<keyword evidence="2" id="KW-0472">Membrane</keyword>
<dbReference type="AlphaFoldDB" id="A0A422NJP2"/>
<dbReference type="GeneID" id="40328341"/>
<protein>
    <submittedName>
        <fullName evidence="3">Uncharacterized protein</fullName>
    </submittedName>
</protein>
<dbReference type="OMA" id="TSATWHF"/>